<evidence type="ECO:0000313" key="2">
    <source>
        <dbReference type="EMBL" id="QGW28459.1"/>
    </source>
</evidence>
<sequence length="260" mass="29709">MKKLLPIILLFTACTTNQNKLDKTAVPNDTLVRQSSEEKDISDPSNTLNGKIETLEMSYIVWGCACANWVTPDDFKNYEDDKLAEHCIFIEPANKDLELPMYFDPGRHFIKVTGQFYVRPDYPKGTTKGEEQLDKARVFRYTKIDVFKKDIEYSAKDDTTLNLSYNAVECTCAQWSDTKSSADTVREYYFLEPATDKLINADKLWQGNNLPLQIQVTGQIISYAGYPTGYNPTKGDPKAEKVFRYTRLKVIRNGPTKNGY</sequence>
<gene>
    <name evidence="1" type="ORF">GLV81_06020</name>
    <name evidence="2" type="ORF">GLV81_10435</name>
</gene>
<dbReference type="AlphaFoldDB" id="A0A6I6G6J5"/>
<reference evidence="1 3" key="1">
    <citation type="submission" date="2019-11" db="EMBL/GenBank/DDBJ databases">
        <authorList>
            <person name="Im W.T."/>
        </authorList>
    </citation>
    <scope>NUCLEOTIDE SEQUENCE [LARGE SCALE GENOMIC DNA]</scope>
    <source>
        <strain evidence="1 3">SB-02</strain>
    </source>
</reference>
<dbReference type="EMBL" id="CP046566">
    <property type="protein sequence ID" value="QGW28459.1"/>
    <property type="molecule type" value="Genomic_DNA"/>
</dbReference>
<dbReference type="EMBL" id="CP046566">
    <property type="protein sequence ID" value="QGW27704.1"/>
    <property type="molecule type" value="Genomic_DNA"/>
</dbReference>
<accession>A0A6I6G6J5</accession>
<name>A0A6I6G6J5_9BACT</name>
<protein>
    <submittedName>
        <fullName evidence="1">Uncharacterized protein</fullName>
    </submittedName>
</protein>
<dbReference type="Proteomes" id="UP000426027">
    <property type="component" value="Chromosome"/>
</dbReference>
<dbReference type="KEGG" id="fls:GLV81_10435"/>
<organism evidence="1 3">
    <name type="scientific">Phnomibacter ginsenosidimutans</name>
    <dbReference type="NCBI Taxonomy" id="2676868"/>
    <lineage>
        <taxon>Bacteria</taxon>
        <taxon>Pseudomonadati</taxon>
        <taxon>Bacteroidota</taxon>
        <taxon>Chitinophagia</taxon>
        <taxon>Chitinophagales</taxon>
        <taxon>Chitinophagaceae</taxon>
        <taxon>Phnomibacter</taxon>
    </lineage>
</organism>
<evidence type="ECO:0000313" key="1">
    <source>
        <dbReference type="EMBL" id="QGW27704.1"/>
    </source>
</evidence>
<dbReference type="RefSeq" id="WP_157477716.1">
    <property type="nucleotide sequence ID" value="NZ_CP046566.1"/>
</dbReference>
<proteinExistence type="predicted"/>
<keyword evidence="3" id="KW-1185">Reference proteome</keyword>
<evidence type="ECO:0000313" key="3">
    <source>
        <dbReference type="Proteomes" id="UP000426027"/>
    </source>
</evidence>
<dbReference type="KEGG" id="fls:GLV81_06020"/>